<protein>
    <submittedName>
        <fullName evidence="1">Uncharacterized protein</fullName>
    </submittedName>
</protein>
<gene>
    <name evidence="1" type="ORF">MJO28_011109</name>
</gene>
<proteinExistence type="predicted"/>
<dbReference type="Proteomes" id="UP001060170">
    <property type="component" value="Chromosome 11"/>
</dbReference>
<accession>A0ACC0E2K5</accession>
<dbReference type="EMBL" id="CM045875">
    <property type="protein sequence ID" value="KAI7943581.1"/>
    <property type="molecule type" value="Genomic_DNA"/>
</dbReference>
<evidence type="ECO:0000313" key="1">
    <source>
        <dbReference type="EMBL" id="KAI7943581.1"/>
    </source>
</evidence>
<comment type="caution">
    <text evidence="1">The sequence shown here is derived from an EMBL/GenBank/DDBJ whole genome shotgun (WGS) entry which is preliminary data.</text>
</comment>
<evidence type="ECO:0000313" key="2">
    <source>
        <dbReference type="Proteomes" id="UP001060170"/>
    </source>
</evidence>
<reference evidence="2" key="1">
    <citation type="journal article" date="2018" name="BMC Genomics">
        <title>Genomic insights into host adaptation between the wheat stripe rust pathogen (Puccinia striiformis f. sp. tritici) and the barley stripe rust pathogen (Puccinia striiformis f. sp. hordei).</title>
        <authorList>
            <person name="Xia C."/>
            <person name="Wang M."/>
            <person name="Yin C."/>
            <person name="Cornejo O.E."/>
            <person name="Hulbert S.H."/>
            <person name="Chen X."/>
        </authorList>
    </citation>
    <scope>NUCLEOTIDE SEQUENCE [LARGE SCALE GENOMIC DNA]</scope>
    <source>
        <strain evidence="2">93-210</strain>
    </source>
</reference>
<keyword evidence="2" id="KW-1185">Reference proteome</keyword>
<reference evidence="2" key="2">
    <citation type="journal article" date="2018" name="Mol. Plant Microbe Interact.">
        <title>Genome sequence resources for the wheat stripe rust pathogen (Puccinia striiformis f. sp. tritici) and the barley stripe rust pathogen (Puccinia striiformis f. sp. hordei).</title>
        <authorList>
            <person name="Xia C."/>
            <person name="Wang M."/>
            <person name="Yin C."/>
            <person name="Cornejo O.E."/>
            <person name="Hulbert S.H."/>
            <person name="Chen X."/>
        </authorList>
    </citation>
    <scope>NUCLEOTIDE SEQUENCE [LARGE SCALE GENOMIC DNA]</scope>
    <source>
        <strain evidence="2">93-210</strain>
    </source>
</reference>
<sequence>MIGIRGIAVPNEAKNNERSIFDNFNLVIPNRLGNCNITCDSCGALHWRGESTLKERNREKISFTMCCQKDKVTLPGFDISAPKYPPILKELLTGISETYLYVWKSKPIRIKHNESEFV</sequence>
<reference evidence="1 2" key="3">
    <citation type="journal article" date="2022" name="Microbiol. Spectr.">
        <title>Folding features and dynamics of 3D genome architecture in plant fungal pathogens.</title>
        <authorList>
            <person name="Xia C."/>
        </authorList>
    </citation>
    <scope>NUCLEOTIDE SEQUENCE [LARGE SCALE GENOMIC DNA]</scope>
    <source>
        <strain evidence="1 2">93-210</strain>
    </source>
</reference>
<organism evidence="1 2">
    <name type="scientific">Puccinia striiformis f. sp. tritici</name>
    <dbReference type="NCBI Taxonomy" id="168172"/>
    <lineage>
        <taxon>Eukaryota</taxon>
        <taxon>Fungi</taxon>
        <taxon>Dikarya</taxon>
        <taxon>Basidiomycota</taxon>
        <taxon>Pucciniomycotina</taxon>
        <taxon>Pucciniomycetes</taxon>
        <taxon>Pucciniales</taxon>
        <taxon>Pucciniaceae</taxon>
        <taxon>Puccinia</taxon>
    </lineage>
</organism>
<name>A0ACC0E2K5_9BASI</name>